<keyword evidence="2" id="KW-1185">Reference proteome</keyword>
<comment type="caution">
    <text evidence="1">The sequence shown here is derived from an EMBL/GenBank/DDBJ whole genome shotgun (WGS) entry which is preliminary data.</text>
</comment>
<accession>A0A480A005</accession>
<organism evidence="1 2">
    <name type="scientific">Sphaerospermopsis reniformis</name>
    <dbReference type="NCBI Taxonomy" id="531300"/>
    <lineage>
        <taxon>Bacteria</taxon>
        <taxon>Bacillati</taxon>
        <taxon>Cyanobacteriota</taxon>
        <taxon>Cyanophyceae</taxon>
        <taxon>Nostocales</taxon>
        <taxon>Aphanizomenonaceae</taxon>
        <taxon>Sphaerospermopsis</taxon>
    </lineage>
</organism>
<protein>
    <submittedName>
        <fullName evidence="1">Uncharacterized protein</fullName>
    </submittedName>
</protein>
<gene>
    <name evidence="1" type="ORF">SR1949_33890</name>
</gene>
<evidence type="ECO:0000313" key="2">
    <source>
        <dbReference type="Proteomes" id="UP000300142"/>
    </source>
</evidence>
<sequence>MVLLIPSVSRSCSLACIDISPISIISDSLKPVIKLDGKSVMTCGSSSVICSDNVELLSKLLELILDTLPSMILLSKFTKFSEFIKFSEVVGCCINGELSVKLSVNLNKFNISD</sequence>
<dbReference type="Proteomes" id="UP000300142">
    <property type="component" value="Unassembled WGS sequence"/>
</dbReference>
<proteinExistence type="predicted"/>
<evidence type="ECO:0000313" key="1">
    <source>
        <dbReference type="EMBL" id="GCL38275.1"/>
    </source>
</evidence>
<dbReference type="AlphaFoldDB" id="A0A480A005"/>
<name>A0A480A005_9CYAN</name>
<reference evidence="2" key="1">
    <citation type="submission" date="2019-02" db="EMBL/GenBank/DDBJ databases">
        <title>Draft genome sequence of Sphaerospermopsis reniformis NIES-1949.</title>
        <authorList>
            <person name="Yamaguchi H."/>
            <person name="Suzuki S."/>
            <person name="Kawachi M."/>
        </authorList>
    </citation>
    <scope>NUCLEOTIDE SEQUENCE [LARGE SCALE GENOMIC DNA]</scope>
    <source>
        <strain evidence="2">NIES-1949</strain>
    </source>
</reference>
<dbReference type="EMBL" id="BJCE01000128">
    <property type="protein sequence ID" value="GCL38275.1"/>
    <property type="molecule type" value="Genomic_DNA"/>
</dbReference>